<dbReference type="SUPFAM" id="SSF55261">
    <property type="entry name" value="GAD domain-like"/>
    <property type="match status" value="1"/>
</dbReference>
<dbReference type="CDD" id="cd00777">
    <property type="entry name" value="AspRS_core"/>
    <property type="match status" value="1"/>
</dbReference>
<dbReference type="AlphaFoldDB" id="A0A926D436"/>
<reference evidence="9" key="1">
    <citation type="submission" date="2020-08" db="EMBL/GenBank/DDBJ databases">
        <title>Genome public.</title>
        <authorList>
            <person name="Liu C."/>
            <person name="Sun Q."/>
        </authorList>
    </citation>
    <scope>NUCLEOTIDE SEQUENCE</scope>
    <source>
        <strain evidence="9">NSJ-53</strain>
    </source>
</reference>
<dbReference type="SUPFAM" id="SSF50249">
    <property type="entry name" value="Nucleic acid-binding proteins"/>
    <property type="match status" value="1"/>
</dbReference>
<feature type="binding site" evidence="7">
    <location>
        <begin position="540"/>
        <end position="543"/>
    </location>
    <ligand>
        <name>ATP</name>
        <dbReference type="ChEBI" id="CHEBI:30616"/>
    </ligand>
</feature>
<dbReference type="Gene3D" id="3.30.930.10">
    <property type="entry name" value="Bira Bifunctional Protein, Domain 2"/>
    <property type="match status" value="1"/>
</dbReference>
<dbReference type="InterPro" id="IPR004364">
    <property type="entry name" value="Aa-tRNA-synt_II"/>
</dbReference>
<name>A0A926D436_9FIRM</name>
<evidence type="ECO:0000313" key="9">
    <source>
        <dbReference type="EMBL" id="MBC8531084.1"/>
    </source>
</evidence>
<dbReference type="EMBL" id="JACRSR010000001">
    <property type="protein sequence ID" value="MBC8531084.1"/>
    <property type="molecule type" value="Genomic_DNA"/>
</dbReference>
<dbReference type="GO" id="GO:0005737">
    <property type="term" value="C:cytoplasm"/>
    <property type="evidence" value="ECO:0007669"/>
    <property type="project" value="UniProtKB-SubCell"/>
</dbReference>
<feature type="domain" description="Aminoacyl-transfer RNA synthetases class-II family profile" evidence="8">
    <location>
        <begin position="149"/>
        <end position="561"/>
    </location>
</feature>
<comment type="caution">
    <text evidence="7">Lacks conserved residue(s) required for the propagation of feature annotation.</text>
</comment>
<dbReference type="GO" id="GO:0006422">
    <property type="term" value="P:aspartyl-tRNA aminoacylation"/>
    <property type="evidence" value="ECO:0007669"/>
    <property type="project" value="UniProtKB-UniRule"/>
</dbReference>
<dbReference type="NCBIfam" id="NF001750">
    <property type="entry name" value="PRK00476.1"/>
    <property type="match status" value="1"/>
</dbReference>
<dbReference type="CDD" id="cd04317">
    <property type="entry name" value="EcAspRS_like_N"/>
    <property type="match status" value="1"/>
</dbReference>
<dbReference type="PROSITE" id="PS50862">
    <property type="entry name" value="AA_TRNA_LIGASE_II"/>
    <property type="match status" value="1"/>
</dbReference>
<dbReference type="PANTHER" id="PTHR22594:SF5">
    <property type="entry name" value="ASPARTATE--TRNA LIGASE, MITOCHONDRIAL"/>
    <property type="match status" value="1"/>
</dbReference>
<dbReference type="Pfam" id="PF02938">
    <property type="entry name" value="GAD"/>
    <property type="match status" value="1"/>
</dbReference>
<keyword evidence="2 7" id="KW-0436">Ligase</keyword>
<dbReference type="Gene3D" id="2.40.50.140">
    <property type="entry name" value="Nucleic acid-binding proteins"/>
    <property type="match status" value="1"/>
</dbReference>
<feature type="binding site" evidence="7">
    <location>
        <begin position="226"/>
        <end position="228"/>
    </location>
    <ligand>
        <name>ATP</name>
        <dbReference type="ChEBI" id="CHEBI:30616"/>
    </ligand>
</feature>
<dbReference type="RefSeq" id="WP_249315147.1">
    <property type="nucleotide sequence ID" value="NZ_JACRSR010000001.1"/>
</dbReference>
<evidence type="ECO:0000256" key="3">
    <source>
        <dbReference type="ARBA" id="ARBA00022741"/>
    </source>
</evidence>
<sequence length="594" mass="66613">MEETLGKLKRTHYCGVFREETAGEEVVINGWCQRMRNLGALIFADLRDRTGLVQVVFEGEGNKALFEKASAIRSEFVLAVRGTVRLRSNPNPELPTGKVEIVASELRILSAAETPPIYVEDDANTSEAMRLKYRYLDLRRPKMQKNLLMRHRIIQSIRHYMDEMGFLEIDTPMLSKSTPEGARDYLVPSRQRPGSFYALPQSPQLMKQLLMVSGFDRYFQIAKCFRDEDLRADRQPEFSQVDIEMSFVDEEDIMAINEGLMGRVFREVLGMEIPEHFPRITYREAMERYGSDKPDTRFGLELIDVTNTVKGTAFKVFADAIAGGGLVKGINAKGGAGFSRKEIDALANEVKTYGAKGLAWLSLSEGGMKSSFAKFMEESEIEALKRAMGAESGDLLVFVADPNGTVVNTALGLLRLHLGEKLGLIDHDRFDILWVTEFPMFEYDEEEGRYVAVHHPFTHPMEEDIPLLTTDPGAARAKAYDLVMNGTEVGGGSVRIHRKDLQLQMFELLGFTEEKAQESFGFLLNAFKYGVPPHGGIAYGLDRMVMLLAKVDNIREVIAFPKVQNASCPLTEAPTPVDAKQLEELGIRALEDKA</sequence>
<keyword evidence="3 7" id="KW-0547">Nucleotide-binding</keyword>
<comment type="subcellular location">
    <subcellularLocation>
        <location evidence="7">Cytoplasm</location>
    </subcellularLocation>
</comment>
<dbReference type="HAMAP" id="MF_00044">
    <property type="entry name" value="Asp_tRNA_synth_type1"/>
    <property type="match status" value="1"/>
</dbReference>
<dbReference type="Gene3D" id="3.30.1360.30">
    <property type="entry name" value="GAD-like domain"/>
    <property type="match status" value="1"/>
</dbReference>
<dbReference type="Pfam" id="PF00152">
    <property type="entry name" value="tRNA-synt_2"/>
    <property type="match status" value="1"/>
</dbReference>
<comment type="catalytic activity">
    <reaction evidence="7">
        <text>tRNA(Asp) + L-aspartate + ATP = L-aspartyl-tRNA(Asp) + AMP + diphosphate</text>
        <dbReference type="Rhea" id="RHEA:19649"/>
        <dbReference type="Rhea" id="RHEA-COMP:9660"/>
        <dbReference type="Rhea" id="RHEA-COMP:9678"/>
        <dbReference type="ChEBI" id="CHEBI:29991"/>
        <dbReference type="ChEBI" id="CHEBI:30616"/>
        <dbReference type="ChEBI" id="CHEBI:33019"/>
        <dbReference type="ChEBI" id="CHEBI:78442"/>
        <dbReference type="ChEBI" id="CHEBI:78516"/>
        <dbReference type="ChEBI" id="CHEBI:456215"/>
        <dbReference type="EC" id="6.1.1.12"/>
    </reaction>
</comment>
<dbReference type="GO" id="GO:0004815">
    <property type="term" value="F:aspartate-tRNA ligase activity"/>
    <property type="evidence" value="ECO:0007669"/>
    <property type="project" value="UniProtKB-UniRule"/>
</dbReference>
<dbReference type="PRINTS" id="PR01042">
    <property type="entry name" value="TRNASYNTHASP"/>
</dbReference>
<protein>
    <recommendedName>
        <fullName evidence="7">Aspartate--tRNA ligase</fullName>
        <ecNumber evidence="7">6.1.1.12</ecNumber>
    </recommendedName>
    <alternativeName>
        <fullName evidence="7">Aspartyl-tRNA synthetase</fullName>
        <shortName evidence="7">AspRS</shortName>
    </alternativeName>
</protein>
<evidence type="ECO:0000256" key="1">
    <source>
        <dbReference type="ARBA" id="ARBA00006303"/>
    </source>
</evidence>
<dbReference type="InterPro" id="IPR029351">
    <property type="entry name" value="GAD_dom"/>
</dbReference>
<keyword evidence="6 7" id="KW-0030">Aminoacyl-tRNA synthetase</keyword>
<evidence type="ECO:0000256" key="7">
    <source>
        <dbReference type="HAMAP-Rule" id="MF_00044"/>
    </source>
</evidence>
<dbReference type="Proteomes" id="UP000623172">
    <property type="component" value="Unassembled WGS sequence"/>
</dbReference>
<dbReference type="InterPro" id="IPR004524">
    <property type="entry name" value="Asp-tRNA-ligase_1"/>
</dbReference>
<dbReference type="InterPro" id="IPR004115">
    <property type="entry name" value="GAD-like_sf"/>
</dbReference>
<dbReference type="SUPFAM" id="SSF55681">
    <property type="entry name" value="Class II aaRS and biotin synthetases"/>
    <property type="match status" value="1"/>
</dbReference>
<evidence type="ECO:0000256" key="6">
    <source>
        <dbReference type="ARBA" id="ARBA00023146"/>
    </source>
</evidence>
<gene>
    <name evidence="7 9" type="primary">aspS</name>
    <name evidence="9" type="ORF">H8696_04390</name>
</gene>
<comment type="subunit">
    <text evidence="7">Homodimer.</text>
</comment>
<organism evidence="9 10">
    <name type="scientific">Gehongia tenuis</name>
    <dbReference type="NCBI Taxonomy" id="2763655"/>
    <lineage>
        <taxon>Bacteria</taxon>
        <taxon>Bacillati</taxon>
        <taxon>Bacillota</taxon>
        <taxon>Clostridia</taxon>
        <taxon>Christensenellales</taxon>
        <taxon>Christensenellaceae</taxon>
        <taxon>Gehongia</taxon>
    </lineage>
</organism>
<feature type="binding site" evidence="7">
    <location>
        <position position="235"/>
    </location>
    <ligand>
        <name>ATP</name>
        <dbReference type="ChEBI" id="CHEBI:30616"/>
    </ligand>
</feature>
<evidence type="ECO:0000256" key="5">
    <source>
        <dbReference type="ARBA" id="ARBA00022917"/>
    </source>
</evidence>
<dbReference type="InterPro" id="IPR004365">
    <property type="entry name" value="NA-bd_OB_tRNA"/>
</dbReference>
<keyword evidence="4 7" id="KW-0067">ATP-binding</keyword>
<dbReference type="InterPro" id="IPR047090">
    <property type="entry name" value="AspRS_core"/>
</dbReference>
<feature type="binding site" evidence="7">
    <location>
        <position position="180"/>
    </location>
    <ligand>
        <name>L-aspartate</name>
        <dbReference type="ChEBI" id="CHEBI:29991"/>
    </ligand>
</feature>
<dbReference type="InterPro" id="IPR002312">
    <property type="entry name" value="Asp/Asn-tRNA-synth_IIb"/>
</dbReference>
<feature type="binding site" evidence="7">
    <location>
        <position position="454"/>
    </location>
    <ligand>
        <name>L-aspartate</name>
        <dbReference type="ChEBI" id="CHEBI:29991"/>
    </ligand>
</feature>
<dbReference type="PANTHER" id="PTHR22594">
    <property type="entry name" value="ASPARTYL/LYSYL-TRNA SYNTHETASE"/>
    <property type="match status" value="1"/>
</dbReference>
<accession>A0A926D436</accession>
<evidence type="ECO:0000256" key="2">
    <source>
        <dbReference type="ARBA" id="ARBA00022598"/>
    </source>
</evidence>
<evidence type="ECO:0000259" key="8">
    <source>
        <dbReference type="PROSITE" id="PS50862"/>
    </source>
</evidence>
<comment type="function">
    <text evidence="7">Catalyzes the attachment of L-aspartate to tRNA(Asp) in a two-step reaction: L-aspartate is first activated by ATP to form Asp-AMP and then transferred to the acceptor end of tRNA(Asp).</text>
</comment>
<dbReference type="EC" id="6.1.1.12" evidence="7"/>
<dbReference type="InterPro" id="IPR045864">
    <property type="entry name" value="aa-tRNA-synth_II/BPL/LPL"/>
</dbReference>
<keyword evidence="5 7" id="KW-0648">Protein biosynthesis</keyword>
<keyword evidence="10" id="KW-1185">Reference proteome</keyword>
<dbReference type="InterPro" id="IPR047089">
    <property type="entry name" value="Asp-tRNA-ligase_1_N"/>
</dbReference>
<dbReference type="GO" id="GO:0140096">
    <property type="term" value="F:catalytic activity, acting on a protein"/>
    <property type="evidence" value="ECO:0007669"/>
    <property type="project" value="UniProtKB-ARBA"/>
</dbReference>
<feature type="binding site" evidence="7">
    <location>
        <position position="495"/>
    </location>
    <ligand>
        <name>L-aspartate</name>
        <dbReference type="ChEBI" id="CHEBI:29991"/>
    </ligand>
</feature>
<evidence type="ECO:0000256" key="4">
    <source>
        <dbReference type="ARBA" id="ARBA00022840"/>
    </source>
</evidence>
<comment type="similarity">
    <text evidence="1 7">Belongs to the class-II aminoacyl-tRNA synthetase family. Type 1 subfamily.</text>
</comment>
<dbReference type="NCBIfam" id="TIGR00459">
    <property type="entry name" value="aspS_bact"/>
    <property type="match status" value="1"/>
</dbReference>
<feature type="region of interest" description="Aspartate" evidence="7">
    <location>
        <begin position="204"/>
        <end position="207"/>
    </location>
</feature>
<keyword evidence="7" id="KW-0963">Cytoplasm</keyword>
<evidence type="ECO:0000313" key="10">
    <source>
        <dbReference type="Proteomes" id="UP000623172"/>
    </source>
</evidence>
<dbReference type="GO" id="GO:0003676">
    <property type="term" value="F:nucleic acid binding"/>
    <property type="evidence" value="ECO:0007669"/>
    <property type="project" value="InterPro"/>
</dbReference>
<dbReference type="Pfam" id="PF01336">
    <property type="entry name" value="tRNA_anti-codon"/>
    <property type="match status" value="1"/>
</dbReference>
<dbReference type="GO" id="GO:0016740">
    <property type="term" value="F:transferase activity"/>
    <property type="evidence" value="ECO:0007669"/>
    <property type="project" value="UniProtKB-ARBA"/>
</dbReference>
<feature type="binding site" evidence="7">
    <location>
        <position position="488"/>
    </location>
    <ligand>
        <name>ATP</name>
        <dbReference type="ChEBI" id="CHEBI:30616"/>
    </ligand>
</feature>
<proteinExistence type="inferred from homology"/>
<dbReference type="InterPro" id="IPR006195">
    <property type="entry name" value="aa-tRNA-synth_II"/>
</dbReference>
<dbReference type="GO" id="GO:0005524">
    <property type="term" value="F:ATP binding"/>
    <property type="evidence" value="ECO:0007669"/>
    <property type="project" value="UniProtKB-UniRule"/>
</dbReference>
<dbReference type="InterPro" id="IPR012340">
    <property type="entry name" value="NA-bd_OB-fold"/>
</dbReference>
<comment type="caution">
    <text evidence="9">The sequence shown here is derived from an EMBL/GenBank/DDBJ whole genome shotgun (WGS) entry which is preliminary data.</text>
</comment>
<feature type="binding site" evidence="7">
    <location>
        <position position="226"/>
    </location>
    <ligand>
        <name>L-aspartate</name>
        <dbReference type="ChEBI" id="CHEBI:29991"/>
    </ligand>
</feature>